<dbReference type="Proteomes" id="UP001144673">
    <property type="component" value="Unassembled WGS sequence"/>
</dbReference>
<dbReference type="AlphaFoldDB" id="A0A9W8URD3"/>
<dbReference type="PANTHER" id="PTHR43098">
    <property type="entry name" value="L-ORNITHINE N(5)-MONOOXYGENASE-RELATED"/>
    <property type="match status" value="1"/>
</dbReference>
<protein>
    <submittedName>
        <fullName evidence="8">Uncharacterized protein</fullName>
    </submittedName>
</protein>
<keyword evidence="3" id="KW-0285">Flavoprotein</keyword>
<dbReference type="GO" id="GO:0004499">
    <property type="term" value="F:N,N-dimethylaniline monooxygenase activity"/>
    <property type="evidence" value="ECO:0007669"/>
    <property type="project" value="InterPro"/>
</dbReference>
<proteinExistence type="inferred from homology"/>
<evidence type="ECO:0000256" key="1">
    <source>
        <dbReference type="ARBA" id="ARBA00001974"/>
    </source>
</evidence>
<gene>
    <name evidence="8" type="ORF">LMH87_007995</name>
</gene>
<dbReference type="InterPro" id="IPR050775">
    <property type="entry name" value="FAD-binding_Monooxygenases"/>
</dbReference>
<dbReference type="KEGG" id="amus:LMH87_007995"/>
<dbReference type="GO" id="GO:0050660">
    <property type="term" value="F:flavin adenine dinucleotide binding"/>
    <property type="evidence" value="ECO:0007669"/>
    <property type="project" value="InterPro"/>
</dbReference>
<evidence type="ECO:0000256" key="5">
    <source>
        <dbReference type="ARBA" id="ARBA00022857"/>
    </source>
</evidence>
<organism evidence="8 9">
    <name type="scientific">Akanthomyces muscarius</name>
    <name type="common">Entomopathogenic fungus</name>
    <name type="synonym">Lecanicillium muscarium</name>
    <dbReference type="NCBI Taxonomy" id="2231603"/>
    <lineage>
        <taxon>Eukaryota</taxon>
        <taxon>Fungi</taxon>
        <taxon>Dikarya</taxon>
        <taxon>Ascomycota</taxon>
        <taxon>Pezizomycotina</taxon>
        <taxon>Sordariomycetes</taxon>
        <taxon>Hypocreomycetidae</taxon>
        <taxon>Hypocreales</taxon>
        <taxon>Cordycipitaceae</taxon>
        <taxon>Akanthomyces</taxon>
    </lineage>
</organism>
<keyword evidence="5" id="KW-0521">NADP</keyword>
<name>A0A9W8URD3_AKAMU</name>
<evidence type="ECO:0000313" key="8">
    <source>
        <dbReference type="EMBL" id="KAJ4160064.1"/>
    </source>
</evidence>
<keyword evidence="7" id="KW-0503">Monooxygenase</keyword>
<dbReference type="EMBL" id="JAJHUN010000003">
    <property type="protein sequence ID" value="KAJ4160064.1"/>
    <property type="molecule type" value="Genomic_DNA"/>
</dbReference>
<dbReference type="Pfam" id="PF00743">
    <property type="entry name" value="FMO-like"/>
    <property type="match status" value="1"/>
</dbReference>
<comment type="caution">
    <text evidence="8">The sequence shown here is derived from an EMBL/GenBank/DDBJ whole genome shotgun (WGS) entry which is preliminary data.</text>
</comment>
<reference evidence="8" key="1">
    <citation type="journal article" date="2023" name="Access Microbiol">
        <title>De-novo genome assembly for Akanthomyces muscarius, a biocontrol agent of insect agricultural pests.</title>
        <authorList>
            <person name="Erdos Z."/>
            <person name="Studholme D.J."/>
            <person name="Raymond B."/>
            <person name="Sharma M."/>
        </authorList>
    </citation>
    <scope>NUCLEOTIDE SEQUENCE</scope>
    <source>
        <strain evidence="8">Ve6</strain>
    </source>
</reference>
<dbReference type="InterPro" id="IPR036188">
    <property type="entry name" value="FAD/NAD-bd_sf"/>
</dbReference>
<evidence type="ECO:0000256" key="4">
    <source>
        <dbReference type="ARBA" id="ARBA00022827"/>
    </source>
</evidence>
<evidence type="ECO:0000256" key="6">
    <source>
        <dbReference type="ARBA" id="ARBA00023002"/>
    </source>
</evidence>
<keyword evidence="9" id="KW-1185">Reference proteome</keyword>
<evidence type="ECO:0000256" key="2">
    <source>
        <dbReference type="ARBA" id="ARBA00010139"/>
    </source>
</evidence>
<dbReference type="PANTHER" id="PTHR43098:SF3">
    <property type="entry name" value="L-ORNITHINE N(5)-MONOOXYGENASE-RELATED"/>
    <property type="match status" value="1"/>
</dbReference>
<dbReference type="InterPro" id="IPR020946">
    <property type="entry name" value="Flavin_mOase-like"/>
</dbReference>
<evidence type="ECO:0000256" key="7">
    <source>
        <dbReference type="ARBA" id="ARBA00023033"/>
    </source>
</evidence>
<dbReference type="RefSeq" id="XP_056057869.1">
    <property type="nucleotide sequence ID" value="XM_056201938.1"/>
</dbReference>
<evidence type="ECO:0000313" key="9">
    <source>
        <dbReference type="Proteomes" id="UP001144673"/>
    </source>
</evidence>
<comment type="cofactor">
    <cofactor evidence="1">
        <name>FAD</name>
        <dbReference type="ChEBI" id="CHEBI:57692"/>
    </cofactor>
</comment>
<accession>A0A9W8URD3</accession>
<keyword evidence="4" id="KW-0274">FAD</keyword>
<dbReference type="GO" id="GO:0050661">
    <property type="term" value="F:NADP binding"/>
    <property type="evidence" value="ECO:0007669"/>
    <property type="project" value="InterPro"/>
</dbReference>
<keyword evidence="6" id="KW-0560">Oxidoreductase</keyword>
<sequence length="527" mass="58614">MAANEEPNEEPNAAYNRSNTELFDYSIVHSESEGPYSKNLHIDVVVVGAGFAGIFMLKTLRDAGLKTVIFEAGNDIGGTWRWNCYPGAGVDSEVPVYEFSWPEVYNTWNWSTNYPDYRDLRSYFDHVDKIVGIKKDCSFNTVVVGAQFDTSRGRWSIRTADGRATSAKYLILATGFAAKRYIPSWPGSDKFKGLIHHSSFWPEESIDVTGKRCAVVGTGASGVQMTQAWGPKAGTLQVFQRTPNLALPMRKRELTVAEQENSKHLYKDLFQLREKTWAGFFFDCSTTNSGPRTRARLSDPVAKDVLAPLEMPHYFGVKRPCLEDTYYEQFNRESVHVVDIKQNPIREFTTTGITLEDGTHHEFDVIALATGFDVVTGAMTQLGLESVHGTKLENDWASGAKTYLGLTISGYPNMFYIYGTQAPTLLCNGPTSAELQGRWIADAITKMESSGIKYINAKPEAADKWRKHILDVCDKTLLPTTRSTYMGGSIPGKVYEPVVYSGGTATYAVEIREALDNIASGFDLVKD</sequence>
<dbReference type="PRINTS" id="PR00411">
    <property type="entry name" value="PNDRDTASEI"/>
</dbReference>
<evidence type="ECO:0000256" key="3">
    <source>
        <dbReference type="ARBA" id="ARBA00022630"/>
    </source>
</evidence>
<comment type="similarity">
    <text evidence="2">Belongs to the FAD-binding monooxygenase family.</text>
</comment>
<dbReference type="Gene3D" id="3.50.50.60">
    <property type="entry name" value="FAD/NAD(P)-binding domain"/>
    <property type="match status" value="3"/>
</dbReference>
<dbReference type="GeneID" id="80895154"/>
<dbReference type="SUPFAM" id="SSF51905">
    <property type="entry name" value="FAD/NAD(P)-binding domain"/>
    <property type="match status" value="1"/>
</dbReference>